<dbReference type="InterPro" id="IPR013752">
    <property type="entry name" value="KPA_reductase"/>
</dbReference>
<protein>
    <recommendedName>
        <fullName evidence="2">2-dehydropantoate 2-reductase</fullName>
        <ecNumber evidence="2">1.1.1.169</ecNumber>
    </recommendedName>
    <alternativeName>
        <fullName evidence="5">Ketopantoate reductase</fullName>
    </alternativeName>
</protein>
<name>A0ABR1KLH1_9PEZI</name>
<dbReference type="InterPro" id="IPR013332">
    <property type="entry name" value="KPR_N"/>
</dbReference>
<dbReference type="SUPFAM" id="SSF48179">
    <property type="entry name" value="6-phosphogluconate dehydrogenase C-terminal domain-like"/>
    <property type="match status" value="1"/>
</dbReference>
<dbReference type="InterPro" id="IPR003710">
    <property type="entry name" value="ApbA"/>
</dbReference>
<dbReference type="InterPro" id="IPR036291">
    <property type="entry name" value="NAD(P)-bd_dom_sf"/>
</dbReference>
<dbReference type="Pfam" id="PF08546">
    <property type="entry name" value="ApbA_C"/>
    <property type="match status" value="1"/>
</dbReference>
<dbReference type="SUPFAM" id="SSF51735">
    <property type="entry name" value="NAD(P)-binding Rossmann-fold domains"/>
    <property type="match status" value="1"/>
</dbReference>
<dbReference type="Gene3D" id="1.10.1040.10">
    <property type="entry name" value="N-(1-d-carboxylethyl)-l-norvaline Dehydrogenase, domain 2"/>
    <property type="match status" value="1"/>
</dbReference>
<dbReference type="PANTHER" id="PTHR43765">
    <property type="entry name" value="2-DEHYDROPANTOATE 2-REDUCTASE-RELATED"/>
    <property type="match status" value="1"/>
</dbReference>
<dbReference type="Gene3D" id="3.40.50.720">
    <property type="entry name" value="NAD(P)-binding Rossmann-like Domain"/>
    <property type="match status" value="1"/>
</dbReference>
<evidence type="ECO:0000256" key="1">
    <source>
        <dbReference type="ARBA" id="ARBA00007870"/>
    </source>
</evidence>
<keyword evidence="3" id="KW-0521">NADP</keyword>
<proteinExistence type="inferred from homology"/>
<dbReference type="PANTHER" id="PTHR43765:SF2">
    <property type="entry name" value="2-DEHYDROPANTOATE 2-REDUCTASE"/>
    <property type="match status" value="1"/>
</dbReference>
<evidence type="ECO:0000259" key="7">
    <source>
        <dbReference type="Pfam" id="PF08546"/>
    </source>
</evidence>
<dbReference type="EMBL" id="JBBPHU010000007">
    <property type="protein sequence ID" value="KAK7515757.1"/>
    <property type="molecule type" value="Genomic_DNA"/>
</dbReference>
<dbReference type="InterPro" id="IPR013328">
    <property type="entry name" value="6PGD_dom2"/>
</dbReference>
<feature type="domain" description="Ketopantoate reductase N-terminal" evidence="6">
    <location>
        <begin position="56"/>
        <end position="261"/>
    </location>
</feature>
<gene>
    <name evidence="8" type="ORF">IWZ03DRAFT_331637</name>
</gene>
<comment type="caution">
    <text evidence="8">The sequence shown here is derived from an EMBL/GenBank/DDBJ whole genome shotgun (WGS) entry which is preliminary data.</text>
</comment>
<evidence type="ECO:0000256" key="3">
    <source>
        <dbReference type="ARBA" id="ARBA00022857"/>
    </source>
</evidence>
<sequence length="472" mass="52550">MSPGGAASFRPETFPISQYHVTSRRWNSYASSPTTIDTSTRLQDEPDDRRDAARRIYILGSGSVGKMLAFYLRTIPDPPPVTLLFHKPSILRKWNAAGKQITLQARGVTEKMDGFDVEMAMPKRREHGIEIDYEKDYMRTFIPPSTVEPGYLKTFVDIEYSAPRGLGAQSREPINNLIVTVKAPATLSAISAVRHRLSRDSTIAFLQNGMGQTDEVSRELFPEEETRPSYIQGIISHGVSSPDPFVVNHNGTGTIQLGLMPRPDGIATPNPSPNVDHSIPMDKPSAWAKSARYILRTITRTPALCAIGLSPPDIQTAQLEKLAINCLVNPLTGLLDVRNGGLLSNYHLTRTMRLLLSEISLIIRSLPELQGLPNVNTRFAPDRLEAMTMRVASMTKHNVSSMLADVRRGNQTEIQYLNGYIVRRGEEMGVRAVMNYMVMTMIKGKTAVVEREREEEVGVLRPEDEVRHSSGE</sequence>
<evidence type="ECO:0000313" key="9">
    <source>
        <dbReference type="Proteomes" id="UP001363622"/>
    </source>
</evidence>
<dbReference type="Pfam" id="PF02558">
    <property type="entry name" value="ApbA"/>
    <property type="match status" value="1"/>
</dbReference>
<reference evidence="8 9" key="1">
    <citation type="submission" date="2024-04" db="EMBL/GenBank/DDBJ databases">
        <title>Phyllosticta paracitricarpa is synonymous to the EU quarantine fungus P. citricarpa based on phylogenomic analyses.</title>
        <authorList>
            <consortium name="Lawrence Berkeley National Laboratory"/>
            <person name="Van Ingen-Buijs V.A."/>
            <person name="Van Westerhoven A.C."/>
            <person name="Haridas S."/>
            <person name="Skiadas P."/>
            <person name="Martin F."/>
            <person name="Groenewald J.Z."/>
            <person name="Crous P.W."/>
            <person name="Seidl M.F."/>
        </authorList>
    </citation>
    <scope>NUCLEOTIDE SEQUENCE [LARGE SCALE GENOMIC DNA]</scope>
    <source>
        <strain evidence="8 9">CBS 123371</strain>
    </source>
</reference>
<evidence type="ECO:0000256" key="2">
    <source>
        <dbReference type="ARBA" id="ARBA00013014"/>
    </source>
</evidence>
<keyword evidence="4" id="KW-0560">Oxidoreductase</keyword>
<dbReference type="InterPro" id="IPR008927">
    <property type="entry name" value="6-PGluconate_DH-like_C_sf"/>
</dbReference>
<comment type="similarity">
    <text evidence="1">Belongs to the ketopantoate reductase family.</text>
</comment>
<organism evidence="8 9">
    <name type="scientific">Phyllosticta citriasiana</name>
    <dbReference type="NCBI Taxonomy" id="595635"/>
    <lineage>
        <taxon>Eukaryota</taxon>
        <taxon>Fungi</taxon>
        <taxon>Dikarya</taxon>
        <taxon>Ascomycota</taxon>
        <taxon>Pezizomycotina</taxon>
        <taxon>Dothideomycetes</taxon>
        <taxon>Dothideomycetes incertae sedis</taxon>
        <taxon>Botryosphaeriales</taxon>
        <taxon>Phyllostictaceae</taxon>
        <taxon>Phyllosticta</taxon>
    </lineage>
</organism>
<evidence type="ECO:0000256" key="5">
    <source>
        <dbReference type="ARBA" id="ARBA00032024"/>
    </source>
</evidence>
<evidence type="ECO:0000256" key="4">
    <source>
        <dbReference type="ARBA" id="ARBA00023002"/>
    </source>
</evidence>
<accession>A0ABR1KLH1</accession>
<evidence type="ECO:0000259" key="6">
    <source>
        <dbReference type="Pfam" id="PF02558"/>
    </source>
</evidence>
<dbReference type="EC" id="1.1.1.169" evidence="2"/>
<dbReference type="Proteomes" id="UP001363622">
    <property type="component" value="Unassembled WGS sequence"/>
</dbReference>
<evidence type="ECO:0000313" key="8">
    <source>
        <dbReference type="EMBL" id="KAK7515757.1"/>
    </source>
</evidence>
<dbReference type="NCBIfam" id="TIGR00745">
    <property type="entry name" value="apbA_panE"/>
    <property type="match status" value="1"/>
</dbReference>
<keyword evidence="9" id="KW-1185">Reference proteome</keyword>
<dbReference type="InterPro" id="IPR050838">
    <property type="entry name" value="Ketopantoate_reductase"/>
</dbReference>
<feature type="domain" description="Ketopantoate reductase C-terminal" evidence="7">
    <location>
        <begin position="313"/>
        <end position="445"/>
    </location>
</feature>